<sequence>MKPPTPIPIPSFATTHLHHLKTEHSLEIASSTLSAASVAASPATRRALQATGHALTGLVLSQTRTGLGGRLVGEFVPDAATSSSTKSDNKNGATQGKEDGRLRLPAHGIRVGDVVRCLEISNSSSKKSSGAGGKKDGEGGKSKAPEGVVTRVGEGAVWVAFGQQGAAGASGKKEEEEGVEELWGKRVWLYVVCPASLLSSALRGGLRMIRN</sequence>
<dbReference type="EMBL" id="KZ821266">
    <property type="protein sequence ID" value="PYH41279.1"/>
    <property type="molecule type" value="Genomic_DNA"/>
</dbReference>
<dbReference type="GeneID" id="37072006"/>
<accession>A0A318Z2R0</accession>
<reference evidence="2 3" key="1">
    <citation type="submission" date="2016-12" db="EMBL/GenBank/DDBJ databases">
        <title>The genomes of Aspergillus section Nigri reveals drivers in fungal speciation.</title>
        <authorList>
            <consortium name="DOE Joint Genome Institute"/>
            <person name="Vesth T.C."/>
            <person name="Nybo J."/>
            <person name="Theobald S."/>
            <person name="Brandl J."/>
            <person name="Frisvad J.C."/>
            <person name="Nielsen K.F."/>
            <person name="Lyhne E.K."/>
            <person name="Kogle M.E."/>
            <person name="Kuo A."/>
            <person name="Riley R."/>
            <person name="Clum A."/>
            <person name="Nolan M."/>
            <person name="Lipzen A."/>
            <person name="Salamov A."/>
            <person name="Henrissat B."/>
            <person name="Wiebenga A."/>
            <person name="De Vries R.P."/>
            <person name="Grigoriev I.V."/>
            <person name="Mortensen U.H."/>
            <person name="Andersen M.R."/>
            <person name="Baker S.E."/>
        </authorList>
    </citation>
    <scope>NUCLEOTIDE SEQUENCE [LARGE SCALE GENOMIC DNA]</scope>
    <source>
        <strain evidence="2 3">JOP 1030-1</strain>
    </source>
</reference>
<organism evidence="2 3">
    <name type="scientific">Aspergillus saccharolyticus JOP 1030-1</name>
    <dbReference type="NCBI Taxonomy" id="1450539"/>
    <lineage>
        <taxon>Eukaryota</taxon>
        <taxon>Fungi</taxon>
        <taxon>Dikarya</taxon>
        <taxon>Ascomycota</taxon>
        <taxon>Pezizomycotina</taxon>
        <taxon>Eurotiomycetes</taxon>
        <taxon>Eurotiomycetidae</taxon>
        <taxon>Eurotiales</taxon>
        <taxon>Aspergillaceae</taxon>
        <taxon>Aspergillus</taxon>
        <taxon>Aspergillus subgen. Circumdati</taxon>
    </lineage>
</organism>
<dbReference type="OrthoDB" id="6513042at2759"/>
<evidence type="ECO:0000313" key="3">
    <source>
        <dbReference type="Proteomes" id="UP000248349"/>
    </source>
</evidence>
<feature type="compositionally biased region" description="Polar residues" evidence="1">
    <location>
        <begin position="80"/>
        <end position="94"/>
    </location>
</feature>
<protein>
    <submittedName>
        <fullName evidence="2">Uncharacterized protein</fullName>
    </submittedName>
</protein>
<evidence type="ECO:0000313" key="2">
    <source>
        <dbReference type="EMBL" id="PYH41279.1"/>
    </source>
</evidence>
<dbReference type="STRING" id="1450539.A0A318Z2R0"/>
<dbReference type="Proteomes" id="UP000248349">
    <property type="component" value="Unassembled WGS sequence"/>
</dbReference>
<dbReference type="Gene3D" id="2.40.30.270">
    <property type="match status" value="1"/>
</dbReference>
<feature type="region of interest" description="Disordered" evidence="1">
    <location>
        <begin position="123"/>
        <end position="146"/>
    </location>
</feature>
<dbReference type="AlphaFoldDB" id="A0A318Z2R0"/>
<feature type="region of interest" description="Disordered" evidence="1">
    <location>
        <begin position="79"/>
        <end position="105"/>
    </location>
</feature>
<feature type="compositionally biased region" description="Basic and acidic residues" evidence="1">
    <location>
        <begin position="133"/>
        <end position="144"/>
    </location>
</feature>
<dbReference type="RefSeq" id="XP_025427261.1">
    <property type="nucleotide sequence ID" value="XM_025570778.1"/>
</dbReference>
<evidence type="ECO:0000256" key="1">
    <source>
        <dbReference type="SAM" id="MobiDB-lite"/>
    </source>
</evidence>
<keyword evidence="3" id="KW-1185">Reference proteome</keyword>
<dbReference type="FunFam" id="2.40.30.270:FF:000006">
    <property type="entry name" value="Similar to DNA helicase"/>
    <property type="match status" value="1"/>
</dbReference>
<proteinExistence type="predicted"/>
<name>A0A318Z2R0_9EURO</name>
<gene>
    <name evidence="2" type="ORF">BP01DRAFT_172256</name>
</gene>